<dbReference type="OrthoDB" id="8481666at2"/>
<dbReference type="Proteomes" id="UP000053675">
    <property type="component" value="Unassembled WGS sequence"/>
</dbReference>
<gene>
    <name evidence="2" type="ORF">EL18_01610</name>
</gene>
<protein>
    <recommendedName>
        <fullName evidence="4">TIGR02301 family protein</fullName>
    </recommendedName>
</protein>
<evidence type="ECO:0008006" key="4">
    <source>
        <dbReference type="Google" id="ProtNLM"/>
    </source>
</evidence>
<keyword evidence="3" id="KW-1185">Reference proteome</keyword>
<feature type="chain" id="PRO_5001783059" description="TIGR02301 family protein" evidence="1">
    <location>
        <begin position="25"/>
        <end position="124"/>
    </location>
</feature>
<organism evidence="2 3">
    <name type="scientific">Nitratireductor basaltis</name>
    <dbReference type="NCBI Taxonomy" id="472175"/>
    <lineage>
        <taxon>Bacteria</taxon>
        <taxon>Pseudomonadati</taxon>
        <taxon>Pseudomonadota</taxon>
        <taxon>Alphaproteobacteria</taxon>
        <taxon>Hyphomicrobiales</taxon>
        <taxon>Phyllobacteriaceae</taxon>
        <taxon>Nitratireductor</taxon>
    </lineage>
</organism>
<dbReference type="NCBIfam" id="TIGR02301">
    <property type="entry name" value="TIGR02301 family protein"/>
    <property type="match status" value="1"/>
</dbReference>
<dbReference type="RefSeq" id="WP_036481570.1">
    <property type="nucleotide sequence ID" value="NZ_JMQM01000001.1"/>
</dbReference>
<name>A0A084UC87_9HYPH</name>
<proteinExistence type="predicted"/>
<dbReference type="EMBL" id="JMQM01000001">
    <property type="protein sequence ID" value="KFB10573.1"/>
    <property type="molecule type" value="Genomic_DNA"/>
</dbReference>
<keyword evidence="1" id="KW-0732">Signal</keyword>
<dbReference type="InterPro" id="IPR012645">
    <property type="entry name" value="CHP02301"/>
</dbReference>
<dbReference type="AlphaFoldDB" id="A0A084UC87"/>
<comment type="caution">
    <text evidence="2">The sequence shown here is derived from an EMBL/GenBank/DDBJ whole genome shotgun (WGS) entry which is preliminary data.</text>
</comment>
<evidence type="ECO:0000313" key="2">
    <source>
        <dbReference type="EMBL" id="KFB10573.1"/>
    </source>
</evidence>
<dbReference type="STRING" id="472175.EL18_01610"/>
<evidence type="ECO:0000313" key="3">
    <source>
        <dbReference type="Proteomes" id="UP000053675"/>
    </source>
</evidence>
<feature type="signal peptide" evidence="1">
    <location>
        <begin position="1"/>
        <end position="24"/>
    </location>
</feature>
<evidence type="ECO:0000256" key="1">
    <source>
        <dbReference type="SAM" id="SignalP"/>
    </source>
</evidence>
<reference evidence="2 3" key="1">
    <citation type="submission" date="2014-05" db="EMBL/GenBank/DDBJ databases">
        <title>Draft Genome Sequence of Nitratireductor basaltis Strain UMTGB225, A Marine Bacterium Isolated from Green Barrel Tunicate.</title>
        <authorList>
            <person name="Gan H.Y."/>
        </authorList>
    </citation>
    <scope>NUCLEOTIDE SEQUENCE [LARGE SCALE GENOMIC DNA]</scope>
    <source>
        <strain evidence="2 3">UMTGB225</strain>
    </source>
</reference>
<dbReference type="PATRIC" id="fig|472175.3.peg.1618"/>
<dbReference type="eggNOG" id="COG5451">
    <property type="taxonomic scope" value="Bacteria"/>
</dbReference>
<dbReference type="Pfam" id="PF09539">
    <property type="entry name" value="DUF2385"/>
    <property type="match status" value="1"/>
</dbReference>
<sequence>MRLRRTILAMAAVTALLATAPARAIETPYDNQLLRLSEVLGSVHFLSNLCGEKSDVWRERMLSLLQAEGPEDERRSNMIARFNHGYRSFQAIYRRCTPSARHAFRRYMDEGAKISDEMVLRYGN</sequence>
<accession>A0A084UC87</accession>